<dbReference type="HOGENOM" id="CLU_003433_2_5_11"/>
<evidence type="ECO:0007829" key="14">
    <source>
        <dbReference type="PDB" id="7TLQ"/>
    </source>
</evidence>
<evidence type="ECO:0007829" key="15">
    <source>
        <dbReference type="PDB" id="7TLR"/>
    </source>
</evidence>
<dbReference type="OrthoDB" id="9804366at2"/>
<dbReference type="InterPro" id="IPR000192">
    <property type="entry name" value="Aminotrans_V_dom"/>
</dbReference>
<name>C8W9P2_LANP1</name>
<evidence type="ECO:0000256" key="8">
    <source>
        <dbReference type="RuleBase" id="RU004506"/>
    </source>
</evidence>
<reference evidence="12 13" key="2">
    <citation type="journal article" date="2022" name="FEBS Lett.">
        <title>Structural analysis of Atopobium parvulum SufS cysteine desulfurase linked to Crohn's disease.</title>
        <authorList>
            <person name="Karunakaran G."/>
            <person name="Yang Y."/>
            <person name="Tremblay V."/>
            <person name="Ning Z."/>
            <person name="Martin J."/>
            <person name="Belaouad A."/>
            <person name="Figeys D."/>
            <person name="Brunzelle J.S."/>
            <person name="Giguere P.M."/>
            <person name="Stintzi A."/>
            <person name="Couture J.F."/>
        </authorList>
    </citation>
    <scope>X-RAY CRYSTALLOGRAPHY (1.80 ANGSTROMS) IN COMPLEX WITH PYRIDOXAL 5'-PHOSPHATE</scope>
    <scope>CYSTEINE PERSULFIDE AT CYS-375</scope>
    <scope>PYRIDOXAL PHOSPHATE AT LYS-235</scope>
</reference>
<evidence type="ECO:0000256" key="5">
    <source>
        <dbReference type="ARBA" id="ARBA00022898"/>
    </source>
</evidence>
<dbReference type="Gene3D" id="3.90.1150.10">
    <property type="entry name" value="Aspartate Aminotransferase, domain 1"/>
    <property type="match status" value="1"/>
</dbReference>
<evidence type="ECO:0000256" key="1">
    <source>
        <dbReference type="ARBA" id="ARBA00001933"/>
    </source>
</evidence>
<dbReference type="CDD" id="cd06453">
    <property type="entry name" value="SufS_like"/>
    <property type="match status" value="1"/>
</dbReference>
<keyword evidence="11" id="KW-1185">Reference proteome</keyword>
<dbReference type="SUPFAM" id="SSF53383">
    <property type="entry name" value="PLP-dependent transferases"/>
    <property type="match status" value="1"/>
</dbReference>
<dbReference type="KEGG" id="apv:Apar_0399"/>
<evidence type="ECO:0000256" key="4">
    <source>
        <dbReference type="ARBA" id="ARBA00022679"/>
    </source>
</evidence>
<evidence type="ECO:0000256" key="3">
    <source>
        <dbReference type="ARBA" id="ARBA00012239"/>
    </source>
</evidence>
<dbReference type="InterPro" id="IPR015424">
    <property type="entry name" value="PyrdxlP-dep_Trfase"/>
</dbReference>
<dbReference type="Gene3D" id="3.40.640.10">
    <property type="entry name" value="Type I PLP-dependent aspartate aminotransferase-like (Major domain)"/>
    <property type="match status" value="1"/>
</dbReference>
<dbReference type="STRING" id="521095.Apar_0399"/>
<dbReference type="PANTHER" id="PTHR43586">
    <property type="entry name" value="CYSTEINE DESULFURASE"/>
    <property type="match status" value="1"/>
</dbReference>
<dbReference type="SMR" id="C8W9P2"/>
<keyword evidence="5 8" id="KW-0663">Pyridoxal phosphate</keyword>
<dbReference type="GO" id="GO:0030170">
    <property type="term" value="F:pyridoxal phosphate binding"/>
    <property type="evidence" value="ECO:0007669"/>
    <property type="project" value="UniProtKB-UniRule"/>
</dbReference>
<evidence type="ECO:0007829" key="12">
    <source>
        <dbReference type="PDB" id="7TLM"/>
    </source>
</evidence>
<dbReference type="PDB" id="7TLM">
    <property type="method" value="X-ray"/>
    <property type="resolution" value="1.80 A"/>
    <property type="chains" value="A=1-429"/>
</dbReference>
<dbReference type="EMBL" id="CP001721">
    <property type="protein sequence ID" value="ACV50830.1"/>
    <property type="molecule type" value="Genomic_DNA"/>
</dbReference>
<dbReference type="InterPro" id="IPR016454">
    <property type="entry name" value="Cysteine_dSase"/>
</dbReference>
<dbReference type="PROSITE" id="PS00595">
    <property type="entry name" value="AA_TRANSFER_CLASS_5"/>
    <property type="match status" value="1"/>
</dbReference>
<dbReference type="Proteomes" id="UP000000960">
    <property type="component" value="Chromosome"/>
</dbReference>
<dbReference type="GO" id="GO:0031071">
    <property type="term" value="F:cysteine desulfurase activity"/>
    <property type="evidence" value="ECO:0007669"/>
    <property type="project" value="UniProtKB-UniRule"/>
</dbReference>
<comment type="function">
    <text evidence="8">Catalyzes the removal of elemental sulfur and selenium atoms from L-cysteine, L-cystine, L-selenocysteine, and L-selenocystine to produce L-alanine.</text>
</comment>
<evidence type="ECO:0007829" key="13">
    <source>
        <dbReference type="PDB" id="7TLP"/>
    </source>
</evidence>
<evidence type="ECO:0000256" key="7">
    <source>
        <dbReference type="RuleBase" id="RU004504"/>
    </source>
</evidence>
<evidence type="ECO:0000256" key="2">
    <source>
        <dbReference type="ARBA" id="ARBA00010447"/>
    </source>
</evidence>
<dbReference type="Pfam" id="PF00266">
    <property type="entry name" value="Aminotran_5"/>
    <property type="match status" value="1"/>
</dbReference>
<keyword evidence="12 13" id="KW-0002">3D-structure</keyword>
<feature type="binding site" evidence="12 14">
    <location>
        <position position="132"/>
    </location>
    <ligand>
        <name>pyridoxal 5'-phosphate</name>
        <dbReference type="ChEBI" id="CHEBI:597326"/>
    </ligand>
</feature>
<feature type="binding site" evidence="12 14">
    <location>
        <position position="234"/>
    </location>
    <ligand>
        <name>pyridoxal 5'-phosphate</name>
        <dbReference type="ChEBI" id="CHEBI:597326"/>
    </ligand>
</feature>
<feature type="modified residue" description="Cysteine persulfide" evidence="12">
    <location>
        <position position="375"/>
    </location>
</feature>
<dbReference type="NCBIfam" id="TIGR01979">
    <property type="entry name" value="sufS"/>
    <property type="match status" value="1"/>
</dbReference>
<dbReference type="InterPro" id="IPR010970">
    <property type="entry name" value="Cys_dSase_SufS"/>
</dbReference>
<dbReference type="InterPro" id="IPR015422">
    <property type="entry name" value="PyrdxlP-dep_Trfase_small"/>
</dbReference>
<dbReference type="GO" id="GO:0006534">
    <property type="term" value="P:cysteine metabolic process"/>
    <property type="evidence" value="ECO:0007669"/>
    <property type="project" value="UniProtKB-UniRule"/>
</dbReference>
<keyword evidence="4 8" id="KW-0808">Transferase</keyword>
<dbReference type="RefSeq" id="WP_012808488.1">
    <property type="nucleotide sequence ID" value="NC_013203.1"/>
</dbReference>
<dbReference type="PANTHER" id="PTHR43586:SF8">
    <property type="entry name" value="CYSTEINE DESULFURASE 1, CHLOROPLASTIC"/>
    <property type="match status" value="1"/>
</dbReference>
<dbReference type="PIRSF" id="PIRSF005572">
    <property type="entry name" value="NifS"/>
    <property type="match status" value="1"/>
</dbReference>
<feature type="binding site" evidence="12 14">
    <location>
        <position position="286"/>
    </location>
    <ligand>
        <name>pyridoxal 5'-phosphate</name>
        <dbReference type="ChEBI" id="CHEBI:597326"/>
    </ligand>
</feature>
<feature type="binding site" evidence="12 14">
    <location>
        <position position="104"/>
    </location>
    <ligand>
        <name>pyridoxal 5'-phosphate</name>
        <dbReference type="ChEBI" id="CHEBI:597326"/>
    </ligand>
</feature>
<dbReference type="eggNOG" id="COG0520">
    <property type="taxonomic scope" value="Bacteria"/>
</dbReference>
<feature type="modified residue" description="N6-(pyridoxal phosphate)lysine (covalent)" evidence="12 14">
    <location>
        <position position="235"/>
    </location>
</feature>
<dbReference type="EC" id="2.8.1.7" evidence="3 8"/>
<reference evidence="10 11" key="1">
    <citation type="journal article" date="2009" name="Stand. Genomic Sci.">
        <title>Complete genome sequence of Atopobium parvulum type strain (IPP 1246).</title>
        <authorList>
            <person name="Copeland A."/>
            <person name="Sikorski J."/>
            <person name="Lapidus A."/>
            <person name="Nolan M."/>
            <person name="Del Rio T.G."/>
            <person name="Lucas S."/>
            <person name="Chen F."/>
            <person name="Tice H."/>
            <person name="Pitluck S."/>
            <person name="Cheng J.F."/>
            <person name="Pukall R."/>
            <person name="Chertkov O."/>
            <person name="Brettin T."/>
            <person name="Han C."/>
            <person name="Detter J.C."/>
            <person name="Kuske C."/>
            <person name="Bruce D."/>
            <person name="Goodwin L."/>
            <person name="Ivanova N."/>
            <person name="Mavromatis K."/>
            <person name="Mikhailova N."/>
            <person name="Chen A."/>
            <person name="Palaniappan K."/>
            <person name="Chain P."/>
            <person name="Rohde M."/>
            <person name="Goker M."/>
            <person name="Bristow J."/>
            <person name="Eisen J.A."/>
            <person name="Markowitz V."/>
            <person name="Hugenholtz P."/>
            <person name="Kyrpides N.C."/>
            <person name="Klenk H.P."/>
            <person name="Detter J.C."/>
        </authorList>
    </citation>
    <scope>NUCLEOTIDE SEQUENCE [LARGE SCALE GENOMIC DNA]</scope>
    <source>
        <strain evidence="11">ATCC 33793 / DSM 20469 / CCUG 32760 / JCM 10300 / KCTC 3663 / VPI 0546 / 1246</strain>
    </source>
</reference>
<dbReference type="AlphaFoldDB" id="C8W9P2"/>
<comment type="cofactor">
    <cofactor evidence="1 7">
        <name>pyridoxal 5'-phosphate</name>
        <dbReference type="ChEBI" id="CHEBI:597326"/>
    </cofactor>
</comment>
<dbReference type="PDB" id="7TLP">
    <property type="method" value="X-ray"/>
    <property type="resolution" value="2.99 A"/>
    <property type="chains" value="A/B/C/D/E/F=1-429"/>
</dbReference>
<dbReference type="GeneID" id="84805928"/>
<protein>
    <recommendedName>
        <fullName evidence="3 8">Cysteine desulfurase</fullName>
        <ecNumber evidence="3 8">2.8.1.7</ecNumber>
    </recommendedName>
</protein>
<evidence type="ECO:0000313" key="11">
    <source>
        <dbReference type="Proteomes" id="UP000000960"/>
    </source>
</evidence>
<evidence type="ECO:0000313" key="10">
    <source>
        <dbReference type="EMBL" id="ACV50830.1"/>
    </source>
</evidence>
<dbReference type="InterPro" id="IPR015421">
    <property type="entry name" value="PyrdxlP-dep_Trfase_major"/>
</dbReference>
<feature type="domain" description="Aminotransferase class V" evidence="9">
    <location>
        <begin position="29"/>
        <end position="405"/>
    </location>
</feature>
<comment type="catalytic activity">
    <reaction evidence="6 8">
        <text>(sulfur carrier)-H + L-cysteine = (sulfur carrier)-SH + L-alanine</text>
        <dbReference type="Rhea" id="RHEA:43892"/>
        <dbReference type="Rhea" id="RHEA-COMP:14737"/>
        <dbReference type="Rhea" id="RHEA-COMP:14739"/>
        <dbReference type="ChEBI" id="CHEBI:29917"/>
        <dbReference type="ChEBI" id="CHEBI:35235"/>
        <dbReference type="ChEBI" id="CHEBI:57972"/>
        <dbReference type="ChEBI" id="CHEBI:64428"/>
        <dbReference type="EC" id="2.8.1.7"/>
    </reaction>
</comment>
<dbReference type="PDB" id="7TLQ">
    <property type="method" value="X-ray"/>
    <property type="resolution" value="2.20 A"/>
    <property type="chains" value="A/B=1-429"/>
</dbReference>
<accession>C8W9P2</accession>
<organism evidence="10 11">
    <name type="scientific">Lancefieldella parvula (strain ATCC 33793 / DSM 20469 / CCUG 32760 / JCM 10300 / KCTC 3663 / VPI 0546 / 1246)</name>
    <name type="common">Atopobium parvulum</name>
    <dbReference type="NCBI Taxonomy" id="521095"/>
    <lineage>
        <taxon>Bacteria</taxon>
        <taxon>Bacillati</taxon>
        <taxon>Actinomycetota</taxon>
        <taxon>Coriobacteriia</taxon>
        <taxon>Coriobacteriales</taxon>
        <taxon>Atopobiaceae</taxon>
        <taxon>Lancefieldella</taxon>
    </lineage>
</organism>
<dbReference type="InterPro" id="IPR020578">
    <property type="entry name" value="Aminotrans_V_PyrdxlP_BS"/>
</dbReference>
<feature type="binding site" evidence="12 14">
    <location>
        <position position="232"/>
    </location>
    <ligand>
        <name>pyridoxal 5'-phosphate</name>
        <dbReference type="ChEBI" id="CHEBI:597326"/>
    </ligand>
</feature>
<proteinExistence type="evidence at protein level"/>
<feature type="binding site" evidence="14 15">
    <location>
        <position position="212"/>
    </location>
    <ligand>
        <name>pyridoxal 5'-phosphate</name>
        <dbReference type="ChEBI" id="CHEBI:597326"/>
    </ligand>
</feature>
<gene>
    <name evidence="10" type="ordered locus">Apar_0399</name>
</gene>
<comment type="similarity">
    <text evidence="2 8">Belongs to the class-V pyridoxal-phosphate-dependent aminotransferase family. Csd subfamily.</text>
</comment>
<sequence>MTDTEVAQITDNPYKADFPILAANPKVAYLDSAATSQRPRVVIEAQSRFYETMNANALRGLYRWSVDATAAIEDARASIAKFIGAVDKNDKPESQQIIFTRNTSEALNLVASSLGRYALKPGDDVVISIMEHHSNIIPWQQICKATGANLVYLRMNSQYQITPEEIASKITERAKIVSVTHVSNVLGTRNDIKAIAKRTHAMGAYMVVDAAQSAPHILVNVHDLDCDLLAFSAHKMCGPMGIGVLWGRAELLNAMPPFLTGGEMIDSVTETGAVWAPVPEKFEAGTQDAAGIYATGAAIKYLNGLDMAKIEKREELLARYLVQQLCTLDFVDIVGSKLGQNHVGAVAFNVRGVHPHDVSSILDMNNVCIRAGHHCAEPLLIELHESSTCRASVAFYNDKHDIDQLIEGLNQVWKIFGSAVNTKQNKELK</sequence>
<evidence type="ECO:0000259" key="9">
    <source>
        <dbReference type="Pfam" id="PF00266"/>
    </source>
</evidence>
<dbReference type="PDB" id="7TLR">
    <property type="method" value="X-ray"/>
    <property type="resolution" value="2.10 A"/>
    <property type="chains" value="A/B=1-429"/>
</dbReference>
<evidence type="ECO:0000256" key="6">
    <source>
        <dbReference type="ARBA" id="ARBA00050776"/>
    </source>
</evidence>